<dbReference type="PANTHER" id="PTHR48098">
    <property type="entry name" value="ENTEROCHELIN ESTERASE-RELATED"/>
    <property type="match status" value="1"/>
</dbReference>
<dbReference type="PANTHER" id="PTHR48098:SF1">
    <property type="entry name" value="DIACYLGLYCEROL ACYLTRANSFERASE_MYCOLYLTRANSFERASE AG85A"/>
    <property type="match status" value="1"/>
</dbReference>
<dbReference type="GO" id="GO:0016787">
    <property type="term" value="F:hydrolase activity"/>
    <property type="evidence" value="ECO:0007669"/>
    <property type="project" value="UniProtKB-KW"/>
</dbReference>
<gene>
    <name evidence="2" type="ORF">SAMN05445060_2820</name>
</gene>
<keyword evidence="2" id="KW-0378">Hydrolase</keyword>
<reference evidence="2 3" key="1">
    <citation type="submission" date="2017-01" db="EMBL/GenBank/DDBJ databases">
        <authorList>
            <person name="Mah S.A."/>
            <person name="Swanson W.J."/>
            <person name="Moy G.W."/>
            <person name="Vacquier V.D."/>
        </authorList>
    </citation>
    <scope>NUCLEOTIDE SEQUENCE [LARGE SCALE GENOMIC DNA]</scope>
    <source>
        <strain evidence="2 3">CPCC 203464</strain>
    </source>
</reference>
<evidence type="ECO:0000256" key="1">
    <source>
        <dbReference type="SAM" id="SignalP"/>
    </source>
</evidence>
<proteinExistence type="predicted"/>
<evidence type="ECO:0000313" key="3">
    <source>
        <dbReference type="Proteomes" id="UP000186218"/>
    </source>
</evidence>
<dbReference type="EMBL" id="FTNT01000008">
    <property type="protein sequence ID" value="SIS12305.1"/>
    <property type="molecule type" value="Genomic_DNA"/>
</dbReference>
<feature type="signal peptide" evidence="1">
    <location>
        <begin position="1"/>
        <end position="23"/>
    </location>
</feature>
<dbReference type="InterPro" id="IPR050583">
    <property type="entry name" value="Mycobacterial_A85_antigen"/>
</dbReference>
<dbReference type="InterPro" id="IPR000801">
    <property type="entry name" value="Esterase-like"/>
</dbReference>
<keyword evidence="1" id="KW-0732">Signal</keyword>
<evidence type="ECO:0000313" key="2">
    <source>
        <dbReference type="EMBL" id="SIS12305.1"/>
    </source>
</evidence>
<protein>
    <submittedName>
        <fullName evidence="2">S-formylglutathione hydrolase FrmB</fullName>
    </submittedName>
</protein>
<organism evidence="2 3">
    <name type="scientific">Williamsia sterculiae</name>
    <dbReference type="NCBI Taxonomy" id="1344003"/>
    <lineage>
        <taxon>Bacteria</taxon>
        <taxon>Bacillati</taxon>
        <taxon>Actinomycetota</taxon>
        <taxon>Actinomycetes</taxon>
        <taxon>Mycobacteriales</taxon>
        <taxon>Nocardiaceae</taxon>
        <taxon>Williamsia</taxon>
    </lineage>
</organism>
<feature type="chain" id="PRO_5013269749" evidence="1">
    <location>
        <begin position="24"/>
        <end position="328"/>
    </location>
</feature>
<keyword evidence="3" id="KW-1185">Reference proteome</keyword>
<dbReference type="InterPro" id="IPR029058">
    <property type="entry name" value="AB_hydrolase_fold"/>
</dbReference>
<dbReference type="SUPFAM" id="SSF53474">
    <property type="entry name" value="alpha/beta-Hydrolases"/>
    <property type="match status" value="1"/>
</dbReference>
<dbReference type="STRING" id="1344003.SAMN05445060_2820"/>
<accession>A0A1N7GI82</accession>
<dbReference type="GO" id="GO:0016747">
    <property type="term" value="F:acyltransferase activity, transferring groups other than amino-acyl groups"/>
    <property type="evidence" value="ECO:0007669"/>
    <property type="project" value="TreeGrafter"/>
</dbReference>
<name>A0A1N7GI82_9NOCA</name>
<dbReference type="Pfam" id="PF00756">
    <property type="entry name" value="Esterase"/>
    <property type="match status" value="1"/>
</dbReference>
<dbReference type="AlphaFoldDB" id="A0A1N7GI82"/>
<dbReference type="Gene3D" id="3.40.50.1820">
    <property type="entry name" value="alpha/beta hydrolase"/>
    <property type="match status" value="1"/>
</dbReference>
<dbReference type="Proteomes" id="UP000186218">
    <property type="component" value="Unassembled WGS sequence"/>
</dbReference>
<sequence>MLVVATVMSLLAAVWIGAGDAVAAPSGSAAIVAEKDNGHRQIDMTVWSPAMRAQMGLRVLAAPHDSSSAPTLYLLNGAAGGDAGSNWFDRTDIARFFADQNVNVVVPKGGAASYFTDWRHDDPRLGRLKWQTFLTQELPPLMDARLHGSGRNAIAGISMAGTSVFQLALAAPGLYRAVGSYSGCAQTSDPEGQAFVRLTVEARGGGNTVNMWGPPSDPEWRAKDPYVHAAEFAGTSIYVSNGSGLPGKYETLDGPGIDGNVGQLAEQVAAGAVIETATNNCAHNLQRRFAELGVPATFHFYSGGTHSWGYWNDELHRSWPQIKAALAG</sequence>